<sequence length="181" mass="20722">MDSHRTHHQEIQDGRATKTRFTQFNTIQYTAPHKAVRTTGPQGRSRRKTHQHNAFEKHPERAHRRPYPLPTSRPTKGGKPTGIPTFQSGHHQHSVSANGGTRRQSVRCERKGGRTSAIVKAVCQAISEFPQIEMNRVEEREEENQGHACETQEDAEEEEVVLWDFGSEDEEEPPVEQQQQN</sequence>
<feature type="compositionally biased region" description="Polar residues" evidence="1">
    <location>
        <begin position="19"/>
        <end position="29"/>
    </location>
</feature>
<dbReference type="Proteomes" id="UP000078512">
    <property type="component" value="Unassembled WGS sequence"/>
</dbReference>
<proteinExistence type="predicted"/>
<dbReference type="EMBL" id="KV442046">
    <property type="protein sequence ID" value="OAQ28674.1"/>
    <property type="molecule type" value="Genomic_DNA"/>
</dbReference>
<feature type="compositionally biased region" description="Polar residues" evidence="1">
    <location>
        <begin position="84"/>
        <end position="103"/>
    </location>
</feature>
<evidence type="ECO:0000256" key="1">
    <source>
        <dbReference type="SAM" id="MobiDB-lite"/>
    </source>
</evidence>
<feature type="region of interest" description="Disordered" evidence="1">
    <location>
        <begin position="1"/>
        <end position="111"/>
    </location>
</feature>
<evidence type="ECO:0000313" key="2">
    <source>
        <dbReference type="EMBL" id="OAQ28674.1"/>
    </source>
</evidence>
<feature type="region of interest" description="Disordered" evidence="1">
    <location>
        <begin position="138"/>
        <end position="158"/>
    </location>
</feature>
<feature type="compositionally biased region" description="Basic and acidic residues" evidence="1">
    <location>
        <begin position="1"/>
        <end position="16"/>
    </location>
</feature>
<evidence type="ECO:0000313" key="3">
    <source>
        <dbReference type="Proteomes" id="UP000078512"/>
    </source>
</evidence>
<organism evidence="2 3">
    <name type="scientific">Linnemannia elongata AG-77</name>
    <dbReference type="NCBI Taxonomy" id="1314771"/>
    <lineage>
        <taxon>Eukaryota</taxon>
        <taxon>Fungi</taxon>
        <taxon>Fungi incertae sedis</taxon>
        <taxon>Mucoromycota</taxon>
        <taxon>Mortierellomycotina</taxon>
        <taxon>Mortierellomycetes</taxon>
        <taxon>Mortierellales</taxon>
        <taxon>Mortierellaceae</taxon>
        <taxon>Linnemannia</taxon>
    </lineage>
</organism>
<keyword evidence="3" id="KW-1185">Reference proteome</keyword>
<reference evidence="2 3" key="1">
    <citation type="submission" date="2016-05" db="EMBL/GenBank/DDBJ databases">
        <title>Genome sequencing reveals origins of a unique bacterial endosymbiosis in the earliest lineages of terrestrial Fungi.</title>
        <authorList>
            <consortium name="DOE Joint Genome Institute"/>
            <person name="Uehling J."/>
            <person name="Gryganskyi A."/>
            <person name="Hameed K."/>
            <person name="Tschaplinski T."/>
            <person name="Misztal P."/>
            <person name="Wu S."/>
            <person name="Desiro A."/>
            <person name="Vande Pol N."/>
            <person name="Du Z.-Y."/>
            <person name="Zienkiewicz A."/>
            <person name="Zienkiewicz K."/>
            <person name="Morin E."/>
            <person name="Tisserant E."/>
            <person name="Splivallo R."/>
            <person name="Hainaut M."/>
            <person name="Henrissat B."/>
            <person name="Ohm R."/>
            <person name="Kuo A."/>
            <person name="Yan J."/>
            <person name="Lipzen A."/>
            <person name="Nolan M."/>
            <person name="Labutti K."/>
            <person name="Barry K."/>
            <person name="Goldstein A."/>
            <person name="Labbe J."/>
            <person name="Schadt C."/>
            <person name="Tuskan G."/>
            <person name="Grigoriev I."/>
            <person name="Martin F."/>
            <person name="Vilgalys R."/>
            <person name="Bonito G."/>
        </authorList>
    </citation>
    <scope>NUCLEOTIDE SEQUENCE [LARGE SCALE GENOMIC DNA]</scope>
    <source>
        <strain evidence="2 3">AG-77</strain>
    </source>
</reference>
<gene>
    <name evidence="2" type="ORF">K457DRAFT_1820137</name>
</gene>
<accession>A0A197JWL4</accession>
<dbReference type="AlphaFoldDB" id="A0A197JWL4"/>
<name>A0A197JWL4_9FUNG</name>
<protein>
    <submittedName>
        <fullName evidence="2">Uncharacterized protein</fullName>
    </submittedName>
</protein>